<gene>
    <name evidence="1" type="ORF">ACERK3_09470</name>
</gene>
<evidence type="ECO:0000313" key="1">
    <source>
        <dbReference type="EMBL" id="MFA9478524.1"/>
    </source>
</evidence>
<accession>A0ABV4U7N2</accession>
<reference evidence="1 2" key="1">
    <citation type="submission" date="2024-08" db="EMBL/GenBank/DDBJ databases">
        <title>Whole-genome sequencing of halo(alkali)philic microorganisms from hypersaline lakes.</title>
        <authorList>
            <person name="Sorokin D.Y."/>
            <person name="Merkel A.Y."/>
            <person name="Messina E."/>
            <person name="Yakimov M."/>
        </authorList>
    </citation>
    <scope>NUCLEOTIDE SEQUENCE [LARGE SCALE GENOMIC DNA]</scope>
    <source>
        <strain evidence="1 2">AB-hyl4</strain>
    </source>
</reference>
<proteinExistence type="predicted"/>
<sequence length="232" mass="24527">MTRRLRWQDEAMRPDLAVEARPSPLDGEGDVVPLVHTADGEYISAELETWAEAYTVFADDAPVGTIEATGTTTDSESPWSAGQRDQVLDQLALLTIRTAAGVAVSPGSHIADDGQTLILVQGETYLAAIDNALLINITDPRLPDPIEGTVPVLRIAARGRVGAALSVEGVVTTFDPETGQAVAGFEMTQAQSAGLNAGTGNVWELDWKISGDATQVITSVIDAPCHVRRQIG</sequence>
<protein>
    <submittedName>
        <fullName evidence="1">Uncharacterized protein</fullName>
    </submittedName>
</protein>
<comment type="caution">
    <text evidence="1">The sequence shown here is derived from an EMBL/GenBank/DDBJ whole genome shotgun (WGS) entry which is preliminary data.</text>
</comment>
<keyword evidence="2" id="KW-1185">Reference proteome</keyword>
<dbReference type="EMBL" id="JBGUBD010000005">
    <property type="protein sequence ID" value="MFA9478524.1"/>
    <property type="molecule type" value="Genomic_DNA"/>
</dbReference>
<evidence type="ECO:0000313" key="2">
    <source>
        <dbReference type="Proteomes" id="UP001575105"/>
    </source>
</evidence>
<name>A0ABV4U7N2_9BACT</name>
<dbReference type="RefSeq" id="WP_425345450.1">
    <property type="nucleotide sequence ID" value="NZ_JBGUBD010000005.1"/>
</dbReference>
<organism evidence="1 2">
    <name type="scientific">Natronomicrosphaera hydrolytica</name>
    <dbReference type="NCBI Taxonomy" id="3242702"/>
    <lineage>
        <taxon>Bacteria</taxon>
        <taxon>Pseudomonadati</taxon>
        <taxon>Planctomycetota</taxon>
        <taxon>Phycisphaerae</taxon>
        <taxon>Phycisphaerales</taxon>
        <taxon>Phycisphaeraceae</taxon>
        <taxon>Natronomicrosphaera</taxon>
    </lineage>
</organism>
<dbReference type="Proteomes" id="UP001575105">
    <property type="component" value="Unassembled WGS sequence"/>
</dbReference>